<dbReference type="InterPro" id="IPR036875">
    <property type="entry name" value="Znf_CCHC_sf"/>
</dbReference>
<feature type="domain" description="CCHC-type" evidence="3">
    <location>
        <begin position="37"/>
        <end position="52"/>
    </location>
</feature>
<dbReference type="GO" id="GO:0003676">
    <property type="term" value="F:nucleic acid binding"/>
    <property type="evidence" value="ECO:0007669"/>
    <property type="project" value="InterPro"/>
</dbReference>
<keyword evidence="1" id="KW-0862">Zinc</keyword>
<accession>A0A392SF51</accession>
<feature type="non-terminal residue" evidence="4">
    <location>
        <position position="1"/>
    </location>
</feature>
<dbReference type="InterPro" id="IPR051714">
    <property type="entry name" value="Znf_CCHC_NABP"/>
</dbReference>
<feature type="region of interest" description="Disordered" evidence="2">
    <location>
        <begin position="1"/>
        <end position="34"/>
    </location>
</feature>
<dbReference type="Gene3D" id="4.10.60.10">
    <property type="entry name" value="Zinc finger, CCHC-type"/>
    <property type="match status" value="2"/>
</dbReference>
<dbReference type="AlphaFoldDB" id="A0A392SF51"/>
<reference evidence="4 5" key="1">
    <citation type="journal article" date="2018" name="Front. Plant Sci.">
        <title>Red Clover (Trifolium pratense) and Zigzag Clover (T. medium) - A Picture of Genomic Similarities and Differences.</title>
        <authorList>
            <person name="Dluhosova J."/>
            <person name="Istvanek J."/>
            <person name="Nedelnik J."/>
            <person name="Repkova J."/>
        </authorList>
    </citation>
    <scope>NUCLEOTIDE SEQUENCE [LARGE SCALE GENOMIC DNA]</scope>
    <source>
        <strain evidence="5">cv. 10/8</strain>
        <tissue evidence="4">Leaf</tissue>
    </source>
</reference>
<organism evidence="4 5">
    <name type="scientific">Trifolium medium</name>
    <dbReference type="NCBI Taxonomy" id="97028"/>
    <lineage>
        <taxon>Eukaryota</taxon>
        <taxon>Viridiplantae</taxon>
        <taxon>Streptophyta</taxon>
        <taxon>Embryophyta</taxon>
        <taxon>Tracheophyta</taxon>
        <taxon>Spermatophyta</taxon>
        <taxon>Magnoliopsida</taxon>
        <taxon>eudicotyledons</taxon>
        <taxon>Gunneridae</taxon>
        <taxon>Pentapetalae</taxon>
        <taxon>rosids</taxon>
        <taxon>fabids</taxon>
        <taxon>Fabales</taxon>
        <taxon>Fabaceae</taxon>
        <taxon>Papilionoideae</taxon>
        <taxon>50 kb inversion clade</taxon>
        <taxon>NPAAA clade</taxon>
        <taxon>Hologalegina</taxon>
        <taxon>IRL clade</taxon>
        <taxon>Trifolieae</taxon>
        <taxon>Trifolium</taxon>
    </lineage>
</organism>
<feature type="compositionally biased region" description="Polar residues" evidence="2">
    <location>
        <begin position="11"/>
        <end position="27"/>
    </location>
</feature>
<keyword evidence="1" id="KW-0479">Metal-binding</keyword>
<dbReference type="InterPro" id="IPR001878">
    <property type="entry name" value="Znf_CCHC"/>
</dbReference>
<dbReference type="SUPFAM" id="SSF57756">
    <property type="entry name" value="Retrovirus zinc finger-like domains"/>
    <property type="match status" value="1"/>
</dbReference>
<dbReference type="PANTHER" id="PTHR23002">
    <property type="entry name" value="ZINC FINGER CCHC DOMAIN CONTAINING PROTEIN"/>
    <property type="match status" value="1"/>
</dbReference>
<evidence type="ECO:0000313" key="4">
    <source>
        <dbReference type="EMBL" id="MCI47072.1"/>
    </source>
</evidence>
<keyword evidence="1" id="KW-0863">Zinc-finger</keyword>
<dbReference type="GO" id="GO:0008270">
    <property type="term" value="F:zinc ion binding"/>
    <property type="evidence" value="ECO:0007669"/>
    <property type="project" value="UniProtKB-KW"/>
</dbReference>
<evidence type="ECO:0000256" key="1">
    <source>
        <dbReference type="PROSITE-ProRule" id="PRU00047"/>
    </source>
</evidence>
<feature type="region of interest" description="Disordered" evidence="2">
    <location>
        <begin position="71"/>
        <end position="90"/>
    </location>
</feature>
<feature type="domain" description="CCHC-type" evidence="3">
    <location>
        <begin position="57"/>
        <end position="71"/>
    </location>
</feature>
<dbReference type="EMBL" id="LXQA010366903">
    <property type="protein sequence ID" value="MCI47072.1"/>
    <property type="molecule type" value="Genomic_DNA"/>
</dbReference>
<dbReference type="Pfam" id="PF00098">
    <property type="entry name" value="zf-CCHC"/>
    <property type="match status" value="2"/>
</dbReference>
<keyword evidence="5" id="KW-1185">Reference proteome</keyword>
<dbReference type="SMART" id="SM00343">
    <property type="entry name" value="ZnF_C2HC"/>
    <property type="match status" value="2"/>
</dbReference>
<dbReference type="PROSITE" id="PS50158">
    <property type="entry name" value="ZF_CCHC"/>
    <property type="match status" value="2"/>
</dbReference>
<sequence>RGRQGNKPYNCPQSNRGSNRSANQGTRGNPDGEKGPCFKCGQEGHFANNCRNLEVICFNCQKPGHFSRDCKAPNAEPSVNVTQGARPVTP</sequence>
<dbReference type="Proteomes" id="UP000265520">
    <property type="component" value="Unassembled WGS sequence"/>
</dbReference>
<evidence type="ECO:0000313" key="5">
    <source>
        <dbReference type="Proteomes" id="UP000265520"/>
    </source>
</evidence>
<evidence type="ECO:0000256" key="2">
    <source>
        <dbReference type="SAM" id="MobiDB-lite"/>
    </source>
</evidence>
<proteinExistence type="predicted"/>
<name>A0A392SF51_9FABA</name>
<protein>
    <submittedName>
        <fullName evidence="4">TIR-NBS-LRR resistance protein</fullName>
    </submittedName>
</protein>
<evidence type="ECO:0000259" key="3">
    <source>
        <dbReference type="PROSITE" id="PS50158"/>
    </source>
</evidence>
<comment type="caution">
    <text evidence="4">The sequence shown here is derived from an EMBL/GenBank/DDBJ whole genome shotgun (WGS) entry which is preliminary data.</text>
</comment>